<keyword evidence="3" id="KW-1185">Reference proteome</keyword>
<proteinExistence type="predicted"/>
<evidence type="ECO:0000313" key="2">
    <source>
        <dbReference type="EMBL" id="KUG09558.1"/>
    </source>
</evidence>
<accession>A0A9X0HP17</accession>
<feature type="transmembrane region" description="Helical" evidence="1">
    <location>
        <begin position="49"/>
        <end position="68"/>
    </location>
</feature>
<reference evidence="2 3" key="1">
    <citation type="submission" date="2015-11" db="EMBL/GenBank/DDBJ databases">
        <title>Solirubrum puertoriconensis gen. nov. an environmental bacteria isolated in Puerto Rico.</title>
        <authorList>
            <person name="Cuebas-Irizarry M.F."/>
            <person name="Montalvo-Rodriguez R."/>
        </authorList>
    </citation>
    <scope>NUCLEOTIDE SEQUENCE [LARGE SCALE GENOMIC DNA]</scope>
    <source>
        <strain evidence="2 3">MC1A</strain>
    </source>
</reference>
<sequence>MELDEMRQRWRQQPTEPTARLTPEAMQAILNQPSSSPLQRIRRNAQWEVGLTLLTLPVAASIMLFGQQPYTRTMAGWLLLVAVGFLFYIYQKFRVLNDGLAPGVGDLRQQLEQQSRSLRRLVQIYYRATMLTLFGSFGIGFVMQVLRFAHTAEGLKLALMVGTLVIGYLIIGWLAYLALQKFTRWYLQRLYGQHLDRLEGYLHDLQATN</sequence>
<feature type="transmembrane region" description="Helical" evidence="1">
    <location>
        <begin position="74"/>
        <end position="90"/>
    </location>
</feature>
<evidence type="ECO:0000256" key="1">
    <source>
        <dbReference type="SAM" id="Phobius"/>
    </source>
</evidence>
<keyword evidence="1" id="KW-0812">Transmembrane</keyword>
<comment type="caution">
    <text evidence="2">The sequence shown here is derived from an EMBL/GenBank/DDBJ whole genome shotgun (WGS) entry which is preliminary data.</text>
</comment>
<name>A0A9X0HP17_SOLP1</name>
<organism evidence="2 3">
    <name type="scientific">Solirubrum puertoriconensis</name>
    <dbReference type="NCBI Taxonomy" id="1751427"/>
    <lineage>
        <taxon>Bacteria</taxon>
        <taxon>Pseudomonadati</taxon>
        <taxon>Bacteroidota</taxon>
        <taxon>Cytophagia</taxon>
        <taxon>Cytophagales</taxon>
    </lineage>
</organism>
<dbReference type="AlphaFoldDB" id="A0A9X0HP17"/>
<keyword evidence="1" id="KW-1133">Transmembrane helix</keyword>
<dbReference type="OrthoDB" id="652948at2"/>
<dbReference type="EMBL" id="LNAL01000003">
    <property type="protein sequence ID" value="KUG09558.1"/>
    <property type="molecule type" value="Genomic_DNA"/>
</dbReference>
<gene>
    <name evidence="2" type="ORF">ASU33_17795</name>
</gene>
<dbReference type="RefSeq" id="WP_059067640.1">
    <property type="nucleotide sequence ID" value="NZ_LNAL01000003.1"/>
</dbReference>
<feature type="transmembrane region" description="Helical" evidence="1">
    <location>
        <begin position="158"/>
        <end position="179"/>
    </location>
</feature>
<protein>
    <submittedName>
        <fullName evidence="2">Uncharacterized protein</fullName>
    </submittedName>
</protein>
<keyword evidence="1" id="KW-0472">Membrane</keyword>
<evidence type="ECO:0000313" key="3">
    <source>
        <dbReference type="Proteomes" id="UP000054223"/>
    </source>
</evidence>
<dbReference type="Proteomes" id="UP000054223">
    <property type="component" value="Unassembled WGS sequence"/>
</dbReference>
<feature type="transmembrane region" description="Helical" evidence="1">
    <location>
        <begin position="124"/>
        <end position="146"/>
    </location>
</feature>